<organism evidence="1 2">
    <name type="scientific">Micromonospora nigra</name>
    <dbReference type="NCBI Taxonomy" id="145857"/>
    <lineage>
        <taxon>Bacteria</taxon>
        <taxon>Bacillati</taxon>
        <taxon>Actinomycetota</taxon>
        <taxon>Actinomycetes</taxon>
        <taxon>Micromonosporales</taxon>
        <taxon>Micromonosporaceae</taxon>
        <taxon>Micromonospora</taxon>
    </lineage>
</organism>
<dbReference type="Proteomes" id="UP000199699">
    <property type="component" value="Unassembled WGS sequence"/>
</dbReference>
<dbReference type="OrthoDB" id="5193571at2"/>
<keyword evidence="2" id="KW-1185">Reference proteome</keyword>
<protein>
    <submittedName>
        <fullName evidence="1">Uncharacterized protein</fullName>
    </submittedName>
</protein>
<dbReference type="EMBL" id="FMHT01000003">
    <property type="protein sequence ID" value="SCL31922.1"/>
    <property type="molecule type" value="Genomic_DNA"/>
</dbReference>
<evidence type="ECO:0000313" key="2">
    <source>
        <dbReference type="Proteomes" id="UP000199699"/>
    </source>
</evidence>
<reference evidence="1 2" key="1">
    <citation type="submission" date="2016-06" db="EMBL/GenBank/DDBJ databases">
        <authorList>
            <person name="Kjaerup R.B."/>
            <person name="Dalgaard T.S."/>
            <person name="Juul-Madsen H.R."/>
        </authorList>
    </citation>
    <scope>NUCLEOTIDE SEQUENCE [LARGE SCALE GENOMIC DNA]</scope>
    <source>
        <strain evidence="1 2">DSM 43818</strain>
    </source>
</reference>
<dbReference type="AlphaFoldDB" id="A0A1C6SRD9"/>
<name>A0A1C6SRD9_9ACTN</name>
<dbReference type="RefSeq" id="WP_139128954.1">
    <property type="nucleotide sequence ID" value="NZ_FMHT01000003.1"/>
</dbReference>
<gene>
    <name evidence="1" type="ORF">GA0070616_4357</name>
</gene>
<dbReference type="STRING" id="145857.GA0070616_4357"/>
<sequence length="366" mass="37634">MAADPLWINESGGSPSYTAAELRRAQGVVLSHAGTSDRFGARSGVHPAGADALSLSGTTLTVQHLQAVAYPASSTTQGPYLVQLPSHTHTVPAASAQPRKDIVVLRVRDNDEDGSGERDADTVYLTGTAAGSPVEPSVPAGTFRLGTIDVPATGGGDPVLTYSAPFVVATGGILPVRVSGDLPTTGLHEGAYADRWDNDTLYRWSGSAWVAVASAAAYAAAFEPYALGYAGSGSNVTGITSTSFETGTSFGTSFVAPASGAVLITWGGLVRISATGDETIFLGMQVRDGNVVGSGNPIVTASDAETVRYRKPTTSSTSIGETQGDYHTRVTGLTAGAAYNVQLLHRVTAGTGTVSNRRVSITRWIA</sequence>
<proteinExistence type="predicted"/>
<evidence type="ECO:0000313" key="1">
    <source>
        <dbReference type="EMBL" id="SCL31922.1"/>
    </source>
</evidence>
<accession>A0A1C6SRD9</accession>